<gene>
    <name evidence="3" type="ORF">STAS_26347</name>
</gene>
<dbReference type="AlphaFoldDB" id="A0A5A7QV79"/>
<comment type="subcellular location">
    <subcellularLocation>
        <location evidence="1">Cell envelope</location>
    </subcellularLocation>
</comment>
<dbReference type="InterPro" id="IPR051848">
    <property type="entry name" value="PGIP"/>
</dbReference>
<evidence type="ECO:0000256" key="2">
    <source>
        <dbReference type="SAM" id="MobiDB-lite"/>
    </source>
</evidence>
<reference evidence="4" key="1">
    <citation type="journal article" date="2019" name="Curr. Biol.">
        <title>Genome Sequence of Striga asiatica Provides Insight into the Evolution of Plant Parasitism.</title>
        <authorList>
            <person name="Yoshida S."/>
            <person name="Kim S."/>
            <person name="Wafula E.K."/>
            <person name="Tanskanen J."/>
            <person name="Kim Y.M."/>
            <person name="Honaas L."/>
            <person name="Yang Z."/>
            <person name="Spallek T."/>
            <person name="Conn C.E."/>
            <person name="Ichihashi Y."/>
            <person name="Cheong K."/>
            <person name="Cui S."/>
            <person name="Der J.P."/>
            <person name="Gundlach H."/>
            <person name="Jiao Y."/>
            <person name="Hori C."/>
            <person name="Ishida J.K."/>
            <person name="Kasahara H."/>
            <person name="Kiba T."/>
            <person name="Kim M.S."/>
            <person name="Koo N."/>
            <person name="Laohavisit A."/>
            <person name="Lee Y.H."/>
            <person name="Lumba S."/>
            <person name="McCourt P."/>
            <person name="Mortimer J.C."/>
            <person name="Mutuku J.M."/>
            <person name="Nomura T."/>
            <person name="Sasaki-Sekimoto Y."/>
            <person name="Seto Y."/>
            <person name="Wang Y."/>
            <person name="Wakatake T."/>
            <person name="Sakakibara H."/>
            <person name="Demura T."/>
            <person name="Yamaguchi S."/>
            <person name="Yoneyama K."/>
            <person name="Manabe R.I."/>
            <person name="Nelson D.C."/>
            <person name="Schulman A.H."/>
            <person name="Timko M.P."/>
            <person name="dePamphilis C.W."/>
            <person name="Choi D."/>
            <person name="Shirasu K."/>
        </authorList>
    </citation>
    <scope>NUCLEOTIDE SEQUENCE [LARGE SCALE GENOMIC DNA]</scope>
    <source>
        <strain evidence="4">cv. UVA1</strain>
    </source>
</reference>
<evidence type="ECO:0000313" key="3">
    <source>
        <dbReference type="EMBL" id="GER49120.1"/>
    </source>
</evidence>
<dbReference type="Pfam" id="PF13855">
    <property type="entry name" value="LRR_8"/>
    <property type="match status" value="1"/>
</dbReference>
<keyword evidence="3" id="KW-0808">Transferase</keyword>
<dbReference type="GO" id="GO:0016301">
    <property type="term" value="F:kinase activity"/>
    <property type="evidence" value="ECO:0007669"/>
    <property type="project" value="UniProtKB-KW"/>
</dbReference>
<dbReference type="Proteomes" id="UP000325081">
    <property type="component" value="Unassembled WGS sequence"/>
</dbReference>
<dbReference type="Gene3D" id="3.80.10.10">
    <property type="entry name" value="Ribonuclease Inhibitor"/>
    <property type="match status" value="1"/>
</dbReference>
<dbReference type="InterPro" id="IPR032675">
    <property type="entry name" value="LRR_dom_sf"/>
</dbReference>
<dbReference type="SUPFAM" id="SSF52058">
    <property type="entry name" value="L domain-like"/>
    <property type="match status" value="1"/>
</dbReference>
<sequence>MGLTRYRHWVASQAPNQTSSAGEASPAATAAGRRATTPFPASMTDSHALFCNLSSLDTLLIFFNLRLGPNLIGPVPARLGPNLRLLCIGDNDLTGPIPRELAGCSSLVVFTISLNCLNGSIPDELGDLSSLQILNLANNKLSGEIPSRLGHMSELQYLNFLDPVEAILDSLHRNDAEVLRVGDVGRKFSTFTFSLKEIDGFVGLKKDEGWETNFHIYLTFL</sequence>
<evidence type="ECO:0000256" key="1">
    <source>
        <dbReference type="ARBA" id="ARBA00004196"/>
    </source>
</evidence>
<dbReference type="OrthoDB" id="913650at2759"/>
<keyword evidence="3" id="KW-0418">Kinase</keyword>
<proteinExistence type="predicted"/>
<feature type="compositionally biased region" description="Low complexity" evidence="2">
    <location>
        <begin position="18"/>
        <end position="33"/>
    </location>
</feature>
<dbReference type="EMBL" id="BKCP01008460">
    <property type="protein sequence ID" value="GER49120.1"/>
    <property type="molecule type" value="Genomic_DNA"/>
</dbReference>
<dbReference type="InterPro" id="IPR001611">
    <property type="entry name" value="Leu-rich_rpt"/>
</dbReference>
<dbReference type="PANTHER" id="PTHR48059:SF30">
    <property type="entry name" value="OS06G0587000 PROTEIN"/>
    <property type="match status" value="1"/>
</dbReference>
<keyword evidence="4" id="KW-1185">Reference proteome</keyword>
<dbReference type="PANTHER" id="PTHR48059">
    <property type="entry name" value="POLYGALACTURONASE INHIBITOR 1"/>
    <property type="match status" value="1"/>
</dbReference>
<comment type="caution">
    <text evidence="3">The sequence shown here is derived from an EMBL/GenBank/DDBJ whole genome shotgun (WGS) entry which is preliminary data.</text>
</comment>
<protein>
    <submittedName>
        <fullName evidence="3">Leucine-rich repeat receptor-like protein kinase family protein</fullName>
    </submittedName>
</protein>
<feature type="region of interest" description="Disordered" evidence="2">
    <location>
        <begin position="12"/>
        <end position="33"/>
    </location>
</feature>
<evidence type="ECO:0000313" key="4">
    <source>
        <dbReference type="Proteomes" id="UP000325081"/>
    </source>
</evidence>
<name>A0A5A7QV79_STRAF</name>
<accession>A0A5A7QV79</accession>
<dbReference type="FunFam" id="3.80.10.10:FF:000544">
    <property type="entry name" value="Leucine-rich repeat receptor-like serine/threonine-protein kinase BAM3"/>
    <property type="match status" value="1"/>
</dbReference>
<keyword evidence="3" id="KW-0675">Receptor</keyword>
<organism evidence="3 4">
    <name type="scientific">Striga asiatica</name>
    <name type="common">Asiatic witchweed</name>
    <name type="synonym">Buchnera asiatica</name>
    <dbReference type="NCBI Taxonomy" id="4170"/>
    <lineage>
        <taxon>Eukaryota</taxon>
        <taxon>Viridiplantae</taxon>
        <taxon>Streptophyta</taxon>
        <taxon>Embryophyta</taxon>
        <taxon>Tracheophyta</taxon>
        <taxon>Spermatophyta</taxon>
        <taxon>Magnoliopsida</taxon>
        <taxon>eudicotyledons</taxon>
        <taxon>Gunneridae</taxon>
        <taxon>Pentapetalae</taxon>
        <taxon>asterids</taxon>
        <taxon>lamiids</taxon>
        <taxon>Lamiales</taxon>
        <taxon>Orobanchaceae</taxon>
        <taxon>Buchnereae</taxon>
        <taxon>Striga</taxon>
    </lineage>
</organism>